<dbReference type="AlphaFoldDB" id="A1SXZ5"/>
<dbReference type="RefSeq" id="WP_011770917.1">
    <property type="nucleotide sequence ID" value="NC_008709.1"/>
</dbReference>
<dbReference type="InterPro" id="IPR036953">
    <property type="entry name" value="GreA/GreB_C_sf"/>
</dbReference>
<accession>A1SXZ5</accession>
<dbReference type="Gene3D" id="3.10.50.30">
    <property type="entry name" value="Transcription elongation factor, GreA/GreB, C-terminal domain"/>
    <property type="match status" value="1"/>
</dbReference>
<keyword evidence="2" id="KW-1185">Reference proteome</keyword>
<dbReference type="SUPFAM" id="SSF54534">
    <property type="entry name" value="FKBP-like"/>
    <property type="match status" value="1"/>
</dbReference>
<dbReference type="KEGG" id="pin:Ping_2644"/>
<keyword evidence="1" id="KW-0251">Elongation factor</keyword>
<protein>
    <submittedName>
        <fullName evidence="1">GreA/GreB family elongation factor</fullName>
    </submittedName>
</protein>
<sequence>MNKKQVHNQLILALEATYQGAVKAAERAYNTATNNENVAENKYDTLALEASYLAQGQAQRVAECAQDLIAFQQLNISAASLKLSVCLGALVLLHDLDDNEKYVFYGPSAGGLKVQFAEKDIVVVTPGSPLGAAIKDRSVGDEISLFIGNKVIEYEIAEIY</sequence>
<dbReference type="GO" id="GO:0003677">
    <property type="term" value="F:DNA binding"/>
    <property type="evidence" value="ECO:0007669"/>
    <property type="project" value="InterPro"/>
</dbReference>
<evidence type="ECO:0000313" key="2">
    <source>
        <dbReference type="Proteomes" id="UP000000639"/>
    </source>
</evidence>
<dbReference type="EMBL" id="CP000510">
    <property type="protein sequence ID" value="ABM04360.1"/>
    <property type="molecule type" value="Genomic_DNA"/>
</dbReference>
<name>A1SXZ5_PSYIN</name>
<dbReference type="HOGENOM" id="CLU_114442_0_0_6"/>
<dbReference type="STRING" id="357804.Ping_2644"/>
<proteinExistence type="predicted"/>
<dbReference type="OrthoDB" id="5293337at2"/>
<dbReference type="GO" id="GO:0032784">
    <property type="term" value="P:regulation of DNA-templated transcription elongation"/>
    <property type="evidence" value="ECO:0007669"/>
    <property type="project" value="InterPro"/>
</dbReference>
<organism evidence="1 2">
    <name type="scientific">Psychromonas ingrahamii (strain DSM 17664 / CCUG 51855 / 37)</name>
    <dbReference type="NCBI Taxonomy" id="357804"/>
    <lineage>
        <taxon>Bacteria</taxon>
        <taxon>Pseudomonadati</taxon>
        <taxon>Pseudomonadota</taxon>
        <taxon>Gammaproteobacteria</taxon>
        <taxon>Alteromonadales</taxon>
        <taxon>Psychromonadaceae</taxon>
        <taxon>Psychromonas</taxon>
    </lineage>
</organism>
<dbReference type="Proteomes" id="UP000000639">
    <property type="component" value="Chromosome"/>
</dbReference>
<evidence type="ECO:0000313" key="1">
    <source>
        <dbReference type="EMBL" id="ABM04360.1"/>
    </source>
</evidence>
<reference evidence="1 2" key="1">
    <citation type="submission" date="2007-01" db="EMBL/GenBank/DDBJ databases">
        <title>Complete sequence of Psychromonas ingrahamii 37.</title>
        <authorList>
            <consortium name="US DOE Joint Genome Institute"/>
            <person name="Copeland A."/>
            <person name="Lucas S."/>
            <person name="Lapidus A."/>
            <person name="Barry K."/>
            <person name="Detter J.C."/>
            <person name="Glavina del Rio T."/>
            <person name="Hammon N."/>
            <person name="Israni S."/>
            <person name="Dalin E."/>
            <person name="Tice H."/>
            <person name="Pitluck S."/>
            <person name="Thompson L.S."/>
            <person name="Brettin T."/>
            <person name="Bruce D."/>
            <person name="Han C."/>
            <person name="Tapia R."/>
            <person name="Schmutz J."/>
            <person name="Larimer F."/>
            <person name="Land M."/>
            <person name="Hauser L."/>
            <person name="Kyrpides N."/>
            <person name="Ivanova N."/>
            <person name="Staley J."/>
            <person name="Richardson P."/>
        </authorList>
    </citation>
    <scope>NUCLEOTIDE SEQUENCE [LARGE SCALE GENOMIC DNA]</scope>
    <source>
        <strain evidence="1 2">37</strain>
    </source>
</reference>
<dbReference type="GO" id="GO:0003746">
    <property type="term" value="F:translation elongation factor activity"/>
    <property type="evidence" value="ECO:0007669"/>
    <property type="project" value="UniProtKB-KW"/>
</dbReference>
<gene>
    <name evidence="1" type="ordered locus">Ping_2644</name>
</gene>
<keyword evidence="1" id="KW-0648">Protein biosynthesis</keyword>
<dbReference type="eggNOG" id="COG0782">
    <property type="taxonomic scope" value="Bacteria"/>
</dbReference>